<dbReference type="EMBL" id="QLZR01000010">
    <property type="protein sequence ID" value="RAZ73510.1"/>
    <property type="molecule type" value="Genomic_DNA"/>
</dbReference>
<organism evidence="1 2">
    <name type="scientific">Planococcus halotolerans</name>
    <dbReference type="NCBI Taxonomy" id="2233542"/>
    <lineage>
        <taxon>Bacteria</taxon>
        <taxon>Bacillati</taxon>
        <taxon>Bacillota</taxon>
        <taxon>Bacilli</taxon>
        <taxon>Bacillales</taxon>
        <taxon>Caryophanaceae</taxon>
        <taxon>Planococcus</taxon>
    </lineage>
</organism>
<accession>A0A365KK45</accession>
<protein>
    <recommendedName>
        <fullName evidence="3">DUF4297 domain-containing protein</fullName>
    </recommendedName>
</protein>
<keyword evidence="2" id="KW-1185">Reference proteome</keyword>
<name>A0A365KK45_9BACL</name>
<evidence type="ECO:0008006" key="3">
    <source>
        <dbReference type="Google" id="ProtNLM"/>
    </source>
</evidence>
<dbReference type="AlphaFoldDB" id="A0A365KK45"/>
<gene>
    <name evidence="1" type="ORF">DP120_17420</name>
</gene>
<reference evidence="1 2" key="1">
    <citation type="submission" date="2018-06" db="EMBL/GenBank/DDBJ databases">
        <title>The draft genome sequences of strains SCU63 and S1.</title>
        <authorList>
            <person name="Gan L."/>
        </authorList>
    </citation>
    <scope>NUCLEOTIDE SEQUENCE [LARGE SCALE GENOMIC DNA]</scope>
    <source>
        <strain evidence="1 2">SCU63</strain>
    </source>
</reference>
<dbReference type="RefSeq" id="WP_112224906.1">
    <property type="nucleotide sequence ID" value="NZ_QLZR01000010.1"/>
</dbReference>
<comment type="caution">
    <text evidence="1">The sequence shown here is derived from an EMBL/GenBank/DDBJ whole genome shotgun (WGS) entry which is preliminary data.</text>
</comment>
<dbReference type="Proteomes" id="UP000251002">
    <property type="component" value="Unassembled WGS sequence"/>
</dbReference>
<evidence type="ECO:0000313" key="1">
    <source>
        <dbReference type="EMBL" id="RAZ73510.1"/>
    </source>
</evidence>
<sequence length="346" mass="40037">MKSEKVVIDTNATSSAFGWDFQSNAAILMALKNIKELLSLKVEGNIEDIEILLKDNKNIYIQAKSQEDPTPGTNTYTKLKDGLKTLINASNQRDYEKLIYISNINNPLKEKSLDYFWGNDYAIYKYSELKEDGQKIIDKYIKAAATKYNLDLSKLDTTKLQLCAFPFFGEDQETRYRIISSSVKRFVNDAQLTEGLAEDLLSHWQKNFFQNSTQKKVKLTKEELVWPLVVLSSSVSEDNPFFEDYDQGQITEIKAKYSKYINKKSEQFELVSKVTTDYNDFLKENRDLKRKIASQTFIDNHWSNYCSVMENDRIDSEITEGIIRLVIFQILKNRFSIENVKKAAGL</sequence>
<proteinExistence type="predicted"/>
<evidence type="ECO:0000313" key="2">
    <source>
        <dbReference type="Proteomes" id="UP000251002"/>
    </source>
</evidence>